<dbReference type="CDD" id="cd00082">
    <property type="entry name" value="HisKA"/>
    <property type="match status" value="1"/>
</dbReference>
<dbReference type="PROSITE" id="PS50885">
    <property type="entry name" value="HAMP"/>
    <property type="match status" value="1"/>
</dbReference>
<feature type="domain" description="HAMP" evidence="10">
    <location>
        <begin position="114"/>
        <end position="168"/>
    </location>
</feature>
<dbReference type="STRING" id="472705.GCA_001743465_03334"/>
<dbReference type="SMART" id="SM00387">
    <property type="entry name" value="HATPase_c"/>
    <property type="match status" value="1"/>
</dbReference>
<comment type="caution">
    <text evidence="11">The sequence shown here is derived from an EMBL/GenBank/DDBJ whole genome shotgun (WGS) entry which is preliminary data.</text>
</comment>
<dbReference type="InterPro" id="IPR005467">
    <property type="entry name" value="His_kinase_dom"/>
</dbReference>
<dbReference type="PROSITE" id="PS50109">
    <property type="entry name" value="HIS_KIN"/>
    <property type="match status" value="1"/>
</dbReference>
<accession>A0A1X1BRP8</accession>
<evidence type="ECO:0000256" key="5">
    <source>
        <dbReference type="ARBA" id="ARBA00022679"/>
    </source>
</evidence>
<keyword evidence="6 11" id="KW-0418">Kinase</keyword>
<dbReference type="PANTHER" id="PTHR45453:SF1">
    <property type="entry name" value="PHOSPHATE REGULON SENSOR PROTEIN PHOR"/>
    <property type="match status" value="1"/>
</dbReference>
<evidence type="ECO:0000256" key="4">
    <source>
        <dbReference type="ARBA" id="ARBA00022553"/>
    </source>
</evidence>
<dbReference type="InterPro" id="IPR036097">
    <property type="entry name" value="HisK_dim/P_sf"/>
</dbReference>
<evidence type="ECO:0000256" key="8">
    <source>
        <dbReference type="SAM" id="Phobius"/>
    </source>
</evidence>
<dbReference type="InterPro" id="IPR004358">
    <property type="entry name" value="Sig_transdc_His_kin-like_C"/>
</dbReference>
<evidence type="ECO:0000259" key="10">
    <source>
        <dbReference type="PROSITE" id="PS50885"/>
    </source>
</evidence>
<keyword evidence="5" id="KW-0808">Transferase</keyword>
<comment type="catalytic activity">
    <reaction evidence="1">
        <text>ATP + protein L-histidine = ADP + protein N-phospho-L-histidine.</text>
        <dbReference type="EC" id="2.7.13.3"/>
    </reaction>
</comment>
<dbReference type="GO" id="GO:0016036">
    <property type="term" value="P:cellular response to phosphate starvation"/>
    <property type="evidence" value="ECO:0007669"/>
    <property type="project" value="TreeGrafter"/>
</dbReference>
<dbReference type="CDD" id="cd06225">
    <property type="entry name" value="HAMP"/>
    <property type="match status" value="1"/>
</dbReference>
<feature type="domain" description="Histidine kinase" evidence="9">
    <location>
        <begin position="176"/>
        <end position="389"/>
    </location>
</feature>
<evidence type="ECO:0000313" key="12">
    <source>
        <dbReference type="Proteomes" id="UP000193933"/>
    </source>
</evidence>
<reference evidence="11 12" key="1">
    <citation type="journal article" date="2017" name="Antonie Van Leeuwenhoek">
        <title>Phylogenomic resolution of the bacterial genus Pantoea and its relationship with Erwinia and Tatumella.</title>
        <authorList>
            <person name="Palmer M."/>
            <person name="Steenkamp E.T."/>
            <person name="Coetzee M.P."/>
            <person name="Chan W.Y."/>
            <person name="van Zyl E."/>
            <person name="De Maayer P."/>
            <person name="Coutinho T.A."/>
            <person name="Blom J."/>
            <person name="Smits T.H."/>
            <person name="Duffy B."/>
            <person name="Venter S.N."/>
        </authorList>
    </citation>
    <scope>NUCLEOTIDE SEQUENCE [LARGE SCALE GENOMIC DNA]</scope>
    <source>
        <strain evidence="11 12">LMG 24534</strain>
    </source>
</reference>
<dbReference type="InterPro" id="IPR036890">
    <property type="entry name" value="HATPase_C_sf"/>
</dbReference>
<evidence type="ECO:0000256" key="1">
    <source>
        <dbReference type="ARBA" id="ARBA00000085"/>
    </source>
</evidence>
<proteinExistence type="predicted"/>
<comment type="subcellular location">
    <subcellularLocation>
        <location evidence="2">Membrane</location>
    </subcellularLocation>
</comment>
<dbReference type="Pfam" id="PF02518">
    <property type="entry name" value="HATPase_c"/>
    <property type="match status" value="1"/>
</dbReference>
<dbReference type="Pfam" id="PF00512">
    <property type="entry name" value="HisKA"/>
    <property type="match status" value="1"/>
</dbReference>
<dbReference type="InterPro" id="IPR003594">
    <property type="entry name" value="HATPase_dom"/>
</dbReference>
<dbReference type="SUPFAM" id="SSF47384">
    <property type="entry name" value="Homodimeric domain of signal transducing histidine kinase"/>
    <property type="match status" value="1"/>
</dbReference>
<dbReference type="AlphaFoldDB" id="A0A1X1BRP8"/>
<evidence type="ECO:0000259" key="9">
    <source>
        <dbReference type="PROSITE" id="PS50109"/>
    </source>
</evidence>
<dbReference type="Proteomes" id="UP000193933">
    <property type="component" value="Unassembled WGS sequence"/>
</dbReference>
<keyword evidence="8" id="KW-1133">Transmembrane helix</keyword>
<dbReference type="Gene3D" id="3.30.565.10">
    <property type="entry name" value="Histidine kinase-like ATPase, C-terminal domain"/>
    <property type="match status" value="1"/>
</dbReference>
<dbReference type="GO" id="GO:0004721">
    <property type="term" value="F:phosphoprotein phosphatase activity"/>
    <property type="evidence" value="ECO:0007669"/>
    <property type="project" value="TreeGrafter"/>
</dbReference>
<dbReference type="InterPro" id="IPR003661">
    <property type="entry name" value="HisK_dim/P_dom"/>
</dbReference>
<dbReference type="GO" id="GO:0000155">
    <property type="term" value="F:phosphorelay sensor kinase activity"/>
    <property type="evidence" value="ECO:0007669"/>
    <property type="project" value="InterPro"/>
</dbReference>
<dbReference type="InterPro" id="IPR050351">
    <property type="entry name" value="BphY/WalK/GraS-like"/>
</dbReference>
<name>A0A1X1BRP8_9GAMM</name>
<feature type="transmembrane region" description="Helical" evidence="8">
    <location>
        <begin position="12"/>
        <end position="45"/>
    </location>
</feature>
<dbReference type="SUPFAM" id="SSF55874">
    <property type="entry name" value="ATPase domain of HSP90 chaperone/DNA topoisomerase II/histidine kinase"/>
    <property type="match status" value="1"/>
</dbReference>
<feature type="transmembrane region" description="Helical" evidence="8">
    <location>
        <begin position="91"/>
        <end position="113"/>
    </location>
</feature>
<protein>
    <recommendedName>
        <fullName evidence="3">histidine kinase</fullName>
        <ecNumber evidence="3">2.7.13.3</ecNumber>
    </recommendedName>
</protein>
<dbReference type="EC" id="2.7.13.3" evidence="3"/>
<dbReference type="RefSeq" id="WP_094121949.1">
    <property type="nucleotide sequence ID" value="NZ_MLFN01000073.1"/>
</dbReference>
<evidence type="ECO:0000256" key="3">
    <source>
        <dbReference type="ARBA" id="ARBA00012438"/>
    </source>
</evidence>
<keyword evidence="4" id="KW-0597">Phosphoprotein</keyword>
<dbReference type="EMBL" id="MLFN01000073">
    <property type="protein sequence ID" value="ORM50818.1"/>
    <property type="molecule type" value="Genomic_DNA"/>
</dbReference>
<evidence type="ECO:0000256" key="7">
    <source>
        <dbReference type="ARBA" id="ARBA00023012"/>
    </source>
</evidence>
<sequence>MKNNTHTSLWRWICIRVLFLAIGSVILIAFCMWLRFAVQAFWVYYRMPPALLEEFSQLRQHPASDPARFHQIVDQWWGINFSDPSLASSDWLTVGVLVAVMIPMMVLMALRFARPLSAQFSQLATAARAVSEGEFGRSASLVKAAPQELVRFTEDFNQMTQQLARYERELRASHVAMAHELRSPLTAAIGRLQGILDGVFQPEPQQLAMIMKQLTQLSRLTDELHLLSLADAGQLTLNRDRVNLSELLGERIGWLMPQAREAGVVISVAPAQDLYLTADPFRLGQVVTIICENALRYAAEGGRLDITASQSGQATALTFRDYGQGVDRNFLPTLFDRFTRADSSRARHSGGSGLGLSIAKAIIEAHGGTLHAILPAEGGLLIGITLPVD</sequence>
<gene>
    <name evidence="11" type="ORF">HA41_17845</name>
</gene>
<dbReference type="OrthoDB" id="9804645at2"/>
<dbReference type="Gene3D" id="1.10.287.130">
    <property type="match status" value="1"/>
</dbReference>
<keyword evidence="12" id="KW-1185">Reference proteome</keyword>
<dbReference type="InterPro" id="IPR003660">
    <property type="entry name" value="HAMP_dom"/>
</dbReference>
<dbReference type="PRINTS" id="PR00344">
    <property type="entry name" value="BCTRLSENSOR"/>
</dbReference>
<dbReference type="Gene3D" id="6.10.340.10">
    <property type="match status" value="1"/>
</dbReference>
<organism evidence="11 12">
    <name type="scientific">Pantoea conspicua</name>
    <dbReference type="NCBI Taxonomy" id="472705"/>
    <lineage>
        <taxon>Bacteria</taxon>
        <taxon>Pseudomonadati</taxon>
        <taxon>Pseudomonadota</taxon>
        <taxon>Gammaproteobacteria</taxon>
        <taxon>Enterobacterales</taxon>
        <taxon>Erwiniaceae</taxon>
        <taxon>Pantoea</taxon>
    </lineage>
</organism>
<evidence type="ECO:0000313" key="11">
    <source>
        <dbReference type="EMBL" id="ORM50818.1"/>
    </source>
</evidence>
<dbReference type="SMART" id="SM00388">
    <property type="entry name" value="HisKA"/>
    <property type="match status" value="1"/>
</dbReference>
<keyword evidence="8" id="KW-0812">Transmembrane</keyword>
<evidence type="ECO:0000256" key="6">
    <source>
        <dbReference type="ARBA" id="ARBA00022777"/>
    </source>
</evidence>
<dbReference type="PANTHER" id="PTHR45453">
    <property type="entry name" value="PHOSPHATE REGULON SENSOR PROTEIN PHOR"/>
    <property type="match status" value="1"/>
</dbReference>
<keyword evidence="7" id="KW-0902">Two-component regulatory system</keyword>
<keyword evidence="8" id="KW-0472">Membrane</keyword>
<dbReference type="GO" id="GO:0005886">
    <property type="term" value="C:plasma membrane"/>
    <property type="evidence" value="ECO:0007669"/>
    <property type="project" value="TreeGrafter"/>
</dbReference>
<evidence type="ECO:0000256" key="2">
    <source>
        <dbReference type="ARBA" id="ARBA00004370"/>
    </source>
</evidence>